<proteinExistence type="predicted"/>
<dbReference type="InterPro" id="IPR027417">
    <property type="entry name" value="P-loop_NTPase"/>
</dbReference>
<dbReference type="GO" id="GO:0005576">
    <property type="term" value="C:extracellular region"/>
    <property type="evidence" value="ECO:0007669"/>
    <property type="project" value="UniProtKB-SubCell"/>
</dbReference>
<dbReference type="AlphaFoldDB" id="A0A9P6ST62"/>
<evidence type="ECO:0000313" key="6">
    <source>
        <dbReference type="Proteomes" id="UP000749646"/>
    </source>
</evidence>
<accession>A0A9P6ST62</accession>
<comment type="subcellular location">
    <subcellularLocation>
        <location evidence="1">Host cell</location>
    </subcellularLocation>
    <subcellularLocation>
        <location evidence="2">Secreted</location>
    </subcellularLocation>
</comment>
<evidence type="ECO:0000256" key="3">
    <source>
        <dbReference type="ARBA" id="ARBA00022525"/>
    </source>
</evidence>
<evidence type="ECO:0000256" key="2">
    <source>
        <dbReference type="ARBA" id="ARBA00004613"/>
    </source>
</evidence>
<feature type="domain" description="Crinkler effector protein N-terminal" evidence="4">
    <location>
        <begin position="6"/>
        <end position="97"/>
    </location>
</feature>
<reference evidence="5" key="1">
    <citation type="journal article" date="2020" name="Fungal Divers.">
        <title>Resolving the Mortierellaceae phylogeny through synthesis of multi-gene phylogenetics and phylogenomics.</title>
        <authorList>
            <person name="Vandepol N."/>
            <person name="Liber J."/>
            <person name="Desiro A."/>
            <person name="Na H."/>
            <person name="Kennedy M."/>
            <person name="Barry K."/>
            <person name="Grigoriev I.V."/>
            <person name="Miller A.N."/>
            <person name="O'Donnell K."/>
            <person name="Stajich J.E."/>
            <person name="Bonito G."/>
        </authorList>
    </citation>
    <scope>NUCLEOTIDE SEQUENCE</scope>
    <source>
        <strain evidence="5">MES-2147</strain>
    </source>
</reference>
<dbReference type="Pfam" id="PF20147">
    <property type="entry name" value="Crinkler"/>
    <property type="match status" value="1"/>
</dbReference>
<evidence type="ECO:0000313" key="5">
    <source>
        <dbReference type="EMBL" id="KAF9999312.1"/>
    </source>
</evidence>
<protein>
    <recommendedName>
        <fullName evidence="4">Crinkler effector protein N-terminal domain-containing protein</fullName>
    </recommendedName>
</protein>
<sequence length="720" mass="82045">MANEWTIWCVVNGESTSATFSVKAKSMESVDGLKKAIKREKSNVFANVDADQLALWKVSIEWNPAIVIKLDQLDQPLKAKLDNPRTLLSLLFPQGPGDNDCIIVELPQSALKRGREGDADQHLPKKKKIHIEEGWKPFMASDGVSVDLPPYWIDILESNNLTPAPRTQFNHLKGDLQAGMALDIPKFGQAPKEYSINFKFFVTEQMLEIWNEMQNGVAGDEHRIFRRVLAGPMGVGKSYLSYFLVARAYAEGWPLLYLADAEELDKSMEDEVAMFVVGIFLAQNKDILTAAELESLVRDYDGTHKLPLYGISVILGKILKQTERKTLLVVDEHRKLFRNKPYVPDKFKSLKPLADFHVWPEDRIGAHVIFTGTAHAKYELEILEDSYKQRSLVFVGPLSEAVFLQLMATYPDLNQPACREAVRTITNCVPRELVQLSKFIGQSPPAEAIRQYESLRIKQFLQVAEVYYRSLDVEYYRTKFFKALIECFLGGTMNTDFQWNFLDLGMVYRRKRPGDNFPTFYMLCPPAQKALLELFKSMPLPEELRKCLDIGTKLTGEHFEQILFHQLLRNPKPILLTATDLNNKNQQTISLDFDEWDTIKPGDISLGPDYKKTLSRGYEGYPRFDYMLGPIFIQASVEEGKPNQIETYLDHMYGPSHTAKIDEVSKRFVVTKNGERVPGFRIVYVQGTSGAPAHKGLVKNLPDVAHVSFEEIKEKLFKNL</sequence>
<dbReference type="InterPro" id="IPR045379">
    <property type="entry name" value="Crinkler_N"/>
</dbReference>
<dbReference type="EMBL" id="JAAAHW010000754">
    <property type="protein sequence ID" value="KAF9999312.1"/>
    <property type="molecule type" value="Genomic_DNA"/>
</dbReference>
<gene>
    <name evidence="5" type="ORF">BGZ65_005315</name>
</gene>
<dbReference type="SUPFAM" id="SSF52540">
    <property type="entry name" value="P-loop containing nucleoside triphosphate hydrolases"/>
    <property type="match status" value="1"/>
</dbReference>
<dbReference type="GO" id="GO:0043657">
    <property type="term" value="C:host cell"/>
    <property type="evidence" value="ECO:0007669"/>
    <property type="project" value="UniProtKB-SubCell"/>
</dbReference>
<evidence type="ECO:0000259" key="4">
    <source>
        <dbReference type="Pfam" id="PF20147"/>
    </source>
</evidence>
<evidence type="ECO:0000256" key="1">
    <source>
        <dbReference type="ARBA" id="ARBA00004340"/>
    </source>
</evidence>
<dbReference type="OrthoDB" id="2303713at2759"/>
<keyword evidence="6" id="KW-1185">Reference proteome</keyword>
<keyword evidence="3" id="KW-0964">Secreted</keyword>
<dbReference type="Proteomes" id="UP000749646">
    <property type="component" value="Unassembled WGS sequence"/>
</dbReference>
<name>A0A9P6ST62_9FUNG</name>
<comment type="caution">
    <text evidence="5">The sequence shown here is derived from an EMBL/GenBank/DDBJ whole genome shotgun (WGS) entry which is preliminary data.</text>
</comment>
<organism evidence="5 6">
    <name type="scientific">Modicella reniformis</name>
    <dbReference type="NCBI Taxonomy" id="1440133"/>
    <lineage>
        <taxon>Eukaryota</taxon>
        <taxon>Fungi</taxon>
        <taxon>Fungi incertae sedis</taxon>
        <taxon>Mucoromycota</taxon>
        <taxon>Mortierellomycotina</taxon>
        <taxon>Mortierellomycetes</taxon>
        <taxon>Mortierellales</taxon>
        <taxon>Mortierellaceae</taxon>
        <taxon>Modicella</taxon>
    </lineage>
</organism>